<gene>
    <name evidence="2" type="ORF">FGL98_25035</name>
</gene>
<proteinExistence type="predicted"/>
<dbReference type="Proteomes" id="UP000320244">
    <property type="component" value="Unassembled WGS sequence"/>
</dbReference>
<feature type="region of interest" description="Disordered" evidence="1">
    <location>
        <begin position="68"/>
        <end position="119"/>
    </location>
</feature>
<reference evidence="2 3" key="2">
    <citation type="submission" date="2019-08" db="EMBL/GenBank/DDBJ databases">
        <title>Jejuicoccus antrihumi gen. nov., sp. nov., a new member of the family Dermacoccaceae isolated from a cave.</title>
        <authorList>
            <person name="Schumann P."/>
            <person name="Kim I.S."/>
        </authorList>
    </citation>
    <scope>NUCLEOTIDE SEQUENCE [LARGE SCALE GENOMIC DNA]</scope>
    <source>
        <strain evidence="2 3">C5-26</strain>
    </source>
</reference>
<dbReference type="AlphaFoldDB" id="A0A563DPL6"/>
<sequence>MLIALAHSGGVPSDVPLLTRAADPELAADTVYAAGMSDHRDLPLIATATALDGTTAQASARWWQHTGPAITDSHLPPGGHPAPARRPDTGRAPGVAWAIPSPAHGQETRAAHTSRSQPS</sequence>
<dbReference type="OrthoDB" id="3765661at2"/>
<evidence type="ECO:0000313" key="3">
    <source>
        <dbReference type="Proteomes" id="UP000320244"/>
    </source>
</evidence>
<name>A0A563DPL6_9MICO</name>
<dbReference type="RefSeq" id="WP_146321592.1">
    <property type="nucleotide sequence ID" value="NZ_VCQV01000124.1"/>
</dbReference>
<comment type="caution">
    <text evidence="2">The sequence shown here is derived from an EMBL/GenBank/DDBJ whole genome shotgun (WGS) entry which is preliminary data.</text>
</comment>
<reference evidence="2 3" key="1">
    <citation type="submission" date="2019-05" db="EMBL/GenBank/DDBJ databases">
        <authorList>
            <person name="Lee S.D."/>
        </authorList>
    </citation>
    <scope>NUCLEOTIDE SEQUENCE [LARGE SCALE GENOMIC DNA]</scope>
    <source>
        <strain evidence="2 3">C5-26</strain>
    </source>
</reference>
<keyword evidence="3" id="KW-1185">Reference proteome</keyword>
<dbReference type="EMBL" id="VCQV01000124">
    <property type="protein sequence ID" value="TWP31704.1"/>
    <property type="molecule type" value="Genomic_DNA"/>
</dbReference>
<accession>A0A563DPL6</accession>
<evidence type="ECO:0000313" key="2">
    <source>
        <dbReference type="EMBL" id="TWP31704.1"/>
    </source>
</evidence>
<protein>
    <submittedName>
        <fullName evidence="2">Uncharacterized protein</fullName>
    </submittedName>
</protein>
<organism evidence="2 3">
    <name type="scientific">Leekyejoonella antrihumi</name>
    <dbReference type="NCBI Taxonomy" id="1660198"/>
    <lineage>
        <taxon>Bacteria</taxon>
        <taxon>Bacillati</taxon>
        <taxon>Actinomycetota</taxon>
        <taxon>Actinomycetes</taxon>
        <taxon>Micrococcales</taxon>
        <taxon>Dermacoccaceae</taxon>
        <taxon>Leekyejoonella</taxon>
    </lineage>
</organism>
<evidence type="ECO:0000256" key="1">
    <source>
        <dbReference type="SAM" id="MobiDB-lite"/>
    </source>
</evidence>